<dbReference type="InterPro" id="IPR035892">
    <property type="entry name" value="C2_domain_sf"/>
</dbReference>
<feature type="region of interest" description="Disordered" evidence="3">
    <location>
        <begin position="323"/>
        <end position="367"/>
    </location>
</feature>
<evidence type="ECO:0000256" key="3">
    <source>
        <dbReference type="SAM" id="MobiDB-lite"/>
    </source>
</evidence>
<dbReference type="InterPro" id="IPR027007">
    <property type="entry name" value="C2_DOCK-type_domain"/>
</dbReference>
<dbReference type="VEuPathDB" id="AmoebaDB:NF0015210"/>
<dbReference type="Proteomes" id="UP000444721">
    <property type="component" value="Unassembled WGS sequence"/>
</dbReference>
<feature type="compositionally biased region" description="Low complexity" evidence="3">
    <location>
        <begin position="254"/>
        <end position="265"/>
    </location>
</feature>
<name>A0A6A5BKG6_NAEFO</name>
<dbReference type="RefSeq" id="XP_044560095.1">
    <property type="nucleotide sequence ID" value="XM_044708893.1"/>
</dbReference>
<dbReference type="PANTHER" id="PTHR23317:SF76">
    <property type="entry name" value="LD20667P"/>
    <property type="match status" value="1"/>
</dbReference>
<evidence type="ECO:0000256" key="2">
    <source>
        <dbReference type="PROSITE-ProRule" id="PRU00983"/>
    </source>
</evidence>
<feature type="region of interest" description="Disordered" evidence="3">
    <location>
        <begin position="659"/>
        <end position="704"/>
    </location>
</feature>
<evidence type="ECO:0000313" key="7">
    <source>
        <dbReference type="Proteomes" id="UP000444721"/>
    </source>
</evidence>
<feature type="region of interest" description="Disordered" evidence="3">
    <location>
        <begin position="540"/>
        <end position="595"/>
    </location>
</feature>
<feature type="region of interest" description="Disordered" evidence="3">
    <location>
        <begin position="1"/>
        <end position="309"/>
    </location>
</feature>
<feature type="compositionally biased region" description="Basic and acidic residues" evidence="3">
    <location>
        <begin position="164"/>
        <end position="183"/>
    </location>
</feature>
<dbReference type="CDD" id="cd08679">
    <property type="entry name" value="C2_DOCK180_related"/>
    <property type="match status" value="1"/>
</dbReference>
<dbReference type="PROSITE" id="PS50009">
    <property type="entry name" value="RASGEF_CAT"/>
    <property type="match status" value="1"/>
</dbReference>
<dbReference type="SUPFAM" id="SSF48366">
    <property type="entry name" value="Ras GEF"/>
    <property type="match status" value="1"/>
</dbReference>
<feature type="compositionally biased region" description="Polar residues" evidence="3">
    <location>
        <begin position="148"/>
        <end position="159"/>
    </location>
</feature>
<feature type="compositionally biased region" description="Basic and acidic residues" evidence="3">
    <location>
        <begin position="665"/>
        <end position="694"/>
    </location>
</feature>
<feature type="compositionally biased region" description="Low complexity" evidence="3">
    <location>
        <begin position="1"/>
        <end position="16"/>
    </location>
</feature>
<dbReference type="GeneID" id="68112594"/>
<proteinExistence type="inferred from homology"/>
<dbReference type="Gene3D" id="1.20.870.10">
    <property type="entry name" value="Son of sevenless (SoS) protein Chain: S domain 1"/>
    <property type="match status" value="1"/>
</dbReference>
<dbReference type="InterPro" id="IPR026791">
    <property type="entry name" value="DOCK"/>
</dbReference>
<dbReference type="GO" id="GO:0007264">
    <property type="term" value="P:small GTPase-mediated signal transduction"/>
    <property type="evidence" value="ECO:0007669"/>
    <property type="project" value="InterPro"/>
</dbReference>
<evidence type="ECO:0008006" key="8">
    <source>
        <dbReference type="Google" id="ProtNLM"/>
    </source>
</evidence>
<dbReference type="Pfam" id="PF00617">
    <property type="entry name" value="RasGEF"/>
    <property type="match status" value="1"/>
</dbReference>
<dbReference type="PANTHER" id="PTHR23317">
    <property type="entry name" value="DEDICATOR OF CYTOKINESIS DOCK"/>
    <property type="match status" value="1"/>
</dbReference>
<feature type="compositionally biased region" description="Polar residues" evidence="3">
    <location>
        <begin position="233"/>
        <end position="253"/>
    </location>
</feature>
<dbReference type="InterPro" id="IPR001895">
    <property type="entry name" value="RASGEF_cat_dom"/>
</dbReference>
<dbReference type="EMBL" id="VFQX01000044">
    <property type="protein sequence ID" value="KAF0975382.1"/>
    <property type="molecule type" value="Genomic_DNA"/>
</dbReference>
<dbReference type="OrthoDB" id="546434at2759"/>
<dbReference type="OMA" id="QKRRIYY"/>
<feature type="domain" description="Ras-GEF" evidence="4">
    <location>
        <begin position="2257"/>
        <end position="2503"/>
    </location>
</feature>
<organism evidence="6 7">
    <name type="scientific">Naegleria fowleri</name>
    <name type="common">Brain eating amoeba</name>
    <dbReference type="NCBI Taxonomy" id="5763"/>
    <lineage>
        <taxon>Eukaryota</taxon>
        <taxon>Discoba</taxon>
        <taxon>Heterolobosea</taxon>
        <taxon>Tetramitia</taxon>
        <taxon>Eutetramitia</taxon>
        <taxon>Vahlkampfiidae</taxon>
        <taxon>Naegleria</taxon>
    </lineage>
</organism>
<feature type="compositionally biased region" description="Pro residues" evidence="3">
    <location>
        <begin position="290"/>
        <end position="302"/>
    </location>
</feature>
<dbReference type="SMART" id="SM00147">
    <property type="entry name" value="RasGEF"/>
    <property type="match status" value="1"/>
</dbReference>
<feature type="compositionally biased region" description="Basic and acidic residues" evidence="3">
    <location>
        <begin position="126"/>
        <end position="137"/>
    </location>
</feature>
<feature type="compositionally biased region" description="Low complexity" evidence="3">
    <location>
        <begin position="324"/>
        <end position="357"/>
    </location>
</feature>
<dbReference type="Pfam" id="PF14429">
    <property type="entry name" value="DOCK-C2"/>
    <property type="match status" value="1"/>
</dbReference>
<comment type="caution">
    <text evidence="6">The sequence shown here is derived from an EMBL/GenBank/DDBJ whole genome shotgun (WGS) entry which is preliminary data.</text>
</comment>
<feature type="domain" description="C2 DOCK-type" evidence="5">
    <location>
        <begin position="1153"/>
        <end position="1354"/>
    </location>
</feature>
<dbReference type="InterPro" id="IPR036964">
    <property type="entry name" value="RASGEF_cat_dom_sf"/>
</dbReference>
<dbReference type="GO" id="GO:0005085">
    <property type="term" value="F:guanyl-nucleotide exchange factor activity"/>
    <property type="evidence" value="ECO:0007669"/>
    <property type="project" value="UniProtKB-KW"/>
</dbReference>
<evidence type="ECO:0000259" key="4">
    <source>
        <dbReference type="PROSITE" id="PS50009"/>
    </source>
</evidence>
<sequence>MFSSTSKATPSTSPKSPQRPISPRAQKMMMESSPQQQQQNHQQQNQHQEATPPTSAAVNNNNNNSTTNIGRSTTTSTKASSSSPSQSPKAPSTITSSSSAALSSSTISGHRNEKKNRESSSPLVKELNRIASDDHRLQGHLAAVVVGDQNQSSSQLNNTHHQHVSQEKKKKATLESKENHTGDEATVATTMLTRTQNYDHNRSPISTQQHSNDNQSQSSEMANDSTATATTTDLTCSVESNNGVRGYNSPSVLSTTTSSSSSTSTNDALQQQDSQKPKVTVLAYTGPLTSLPPPPATPPPPLTEEEKKRHQKFLGVVASVLVGSNSDSNSQPPPQQQASSSSSSSSSPTTASVSSSSLQKPEKIPVPINMQAMDPFSIEEIDQTQWTVLYNTNTLNNTHSRRILMRSSSIRLQQQQSQRFNSSILGAPSSSSSSNQQHTSSGALLEQLALSSRASSSEHYHHNENKGLLVKNFFRFLSVGGEYLQKFKSKKSNSDVEEVVYFKYPHVRHCLQVFYKPFKILRYEAVPYRATPFKPQFSVLTPANSDAPQSVTSPNVTPENPPPSHPNNSEQKKKKNPKDKNEKEEKKDEDNVVVDEDEVLPSFAKILDIEKAQAEKATDVQAPTEPEELYKVTDQMGDFTEAGLSKKLKNAFIGQGKRKSIFGGKVEKPKKDDKESKESKDSNKEGKEGKEGAPKEGGTASVSVGLTSLQTNQSLTEKEMKLALLQQKGQGEKKAVDAFDEIDISKSLKKSLVEKAKELCAKRPLELLNEITAEIQRSESSMNESKKHQSESFLHGVHINEENINKENRRLMGVLQPKYEYKPLHTTLCQRIPEIEYPVKKKFRFLLSCSEFQFMEKFDVTKEFFTFSIAIYDTKYSKKISEDYWFHLFSEEQLQQLEPFVRESIQKKSNGIVANSDKRLFSISAPNEEMYLVLYVHRVPTCSIKDMLKHHKKNDFSSDMEARKNKLSHFRHAAFVSFVPLFKGEKKLELNSSMYFDQFYVIEGDYKTPFNIFAAIKQKTKLQAISASMKVHTELVSDLHRYVKNKIEDSTDITPTGQLASIKSDDDSVNNTEEQSFSLQPTNPFLNGNNLDENGDPVFNAIEDDDEFSDDPPRLMSEDFGKTMFDEQVKILESEAINEIPWSKARHPHMTLFNTMYIYPMGVKLEKTKAKNIVVEVVFRENDAIIPTQEEIQKCHPVVINRFTSEKKRSDFTALEHCTTTPQFLDEIKIDVPAVTKKGNHLLFIFYHVDIEKKSSKLIYEPFGTREEDFGKCERSILGYSFLELTEKNRLYEEDKTQRNCTYELTYSEVQRHIFVGELRVYKTLQPDYLSKAKTKGILDKISDARFKLSAQLVSSVNPQDEVLQLFFASIHDLYSPEKENKEQILEYICRFVLMKFCAIEFSLFLPHLPIVMNILFELMSSISELPLQSADLRKGAERLLFEQVLVCLRGVYHYTKNHTRGNKFMTSYIKYIFDEMNRGYPTYSVLTRIFTDYLEELTKILQGEPTKHYFETNNLSEHDPFRFSWFLFDIIIKSLTLCIKTDSLDCLTIRDSWYLNKSDKYSRNDEHPLSQEYFVNRVKELMTYFCTRTKKLLSSSGHGRQNIGLNANRNLALFIRDLIPFVDRDYYIGIVKHYMDCLSIETSTDASAEALLRLKSDFVAIMCDYDYFIPLNNLQLQDGNFLIRHFFDVFFSTVETNNEKLMLKVGKCVLDLFCKIDYDARYQDTSKRAAIAEMFLYFVDKYMDKEEYLTLFHNDEMYLVTAFCILWVLRNLSEQLLTQWWTQAPVHVMLNCISFLDYCVMSVHNLSYSSSIPKEKRGNQRSLRMETILTANYLISKFTEKSVLTEVLEKIKTKYDIDRLLQLAESESQELKNLPEVQILSKLEITRNTKTITPVESLLLRSISRLIFNIIFQLTLKEEYRACKIIFQDCLYPLLSNFNHLFVCHELYDQTIPKKERAPYAQKRKVEQKWRWLLGVCTLYSEELMFDKNVGDIINISKECVSLLLKPFAPTLTHEQVEQSLTEEPEDVNIDAKRCCISSATFSKLVDKFVGLCTLPGDTEARGVFYAIFLNTFSSFTTARQLMNHLMSIYRRTLNVVKEATRAKEQGDPNAPEITKENAVCLYIEQAMNELVKEAFHALDNESLALYMHHYEEIVQGIKFRYEKPGAVKKVHPTLKKIKKTLLQNLLSFKKDEGSSSTSNVHSRHNTTIMIPRGIPVEKLKEPQISLNQWRINRKEYISKGILNPYNIQFDLLSWPATEIARQETIIDLKIFKKIEANEFYNSGWSDPKYKYELAPHISALTDRVNKISYWVQTKILTETNTETRKALFKKFVEIAKESYELNNYSAFFAIISGLQSGPVYRLKETRKGLSESDNNIFKIFDELHANNRSKLRENLNNTIINNNTPIIPFIGIFQTDLTFTSDGNPDEFNHPKTPQKKLINYQKRRIYYATIQKVKDLQNCANLYHLEPIPYVQYVLKEHIFEGIITNDDELHKKSLIIEPRKSTTN</sequence>
<protein>
    <recommendedName>
        <fullName evidence="8">C2 DOCK-type domain-containing protein</fullName>
    </recommendedName>
</protein>
<feature type="compositionally biased region" description="Polar residues" evidence="3">
    <location>
        <begin position="1069"/>
        <end position="1086"/>
    </location>
</feature>
<feature type="compositionally biased region" description="Low complexity" evidence="3">
    <location>
        <begin position="35"/>
        <end position="108"/>
    </location>
</feature>
<evidence type="ECO:0000313" key="6">
    <source>
        <dbReference type="EMBL" id="KAF0975382.1"/>
    </source>
</evidence>
<accession>A0A6A5BKG6</accession>
<dbReference type="Gene3D" id="1.10.840.10">
    <property type="entry name" value="Ras guanine-nucleotide exchange factors catalytic domain"/>
    <property type="match status" value="1"/>
</dbReference>
<evidence type="ECO:0000259" key="5">
    <source>
        <dbReference type="PROSITE" id="PS51650"/>
    </source>
</evidence>
<keyword evidence="7" id="KW-1185">Reference proteome</keyword>
<reference evidence="6 7" key="1">
    <citation type="journal article" date="2019" name="Sci. Rep.">
        <title>Nanopore sequencing improves the draft genome of the human pathogenic amoeba Naegleria fowleri.</title>
        <authorList>
            <person name="Liechti N."/>
            <person name="Schurch N."/>
            <person name="Bruggmann R."/>
            <person name="Wittwer M."/>
        </authorList>
    </citation>
    <scope>NUCLEOTIDE SEQUENCE [LARGE SCALE GENOMIC DNA]</scope>
    <source>
        <strain evidence="6 7">ATCC 30894</strain>
    </source>
</reference>
<dbReference type="VEuPathDB" id="AmoebaDB:NfTy_065720"/>
<dbReference type="Gene3D" id="2.60.40.150">
    <property type="entry name" value="C2 domain"/>
    <property type="match status" value="1"/>
</dbReference>
<dbReference type="VEuPathDB" id="AmoebaDB:FDP41_005376"/>
<evidence type="ECO:0000256" key="1">
    <source>
        <dbReference type="PROSITE-ProRule" id="PRU00168"/>
    </source>
</evidence>
<dbReference type="PROSITE" id="PS51650">
    <property type="entry name" value="C2_DOCK"/>
    <property type="match status" value="1"/>
</dbReference>
<feature type="compositionally biased region" description="Low complexity" evidence="3">
    <location>
        <begin position="206"/>
        <end position="219"/>
    </location>
</feature>
<keyword evidence="1" id="KW-0344">Guanine-nucleotide releasing factor</keyword>
<feature type="compositionally biased region" description="Polar residues" evidence="3">
    <location>
        <begin position="187"/>
        <end position="196"/>
    </location>
</feature>
<comment type="similarity">
    <text evidence="2">Belongs to the DOCK family.</text>
</comment>
<dbReference type="InterPro" id="IPR023578">
    <property type="entry name" value="Ras_GEF_dom_sf"/>
</dbReference>
<gene>
    <name evidence="6" type="ORF">FDP41_005376</name>
</gene>
<feature type="compositionally biased region" description="Polar residues" evidence="3">
    <location>
        <begin position="540"/>
        <end position="550"/>
    </location>
</feature>
<feature type="compositionally biased region" description="Basic and acidic residues" evidence="3">
    <location>
        <begin position="578"/>
        <end position="590"/>
    </location>
</feature>
<feature type="region of interest" description="Disordered" evidence="3">
    <location>
        <begin position="1057"/>
        <end position="1086"/>
    </location>
</feature>